<dbReference type="Pfam" id="PF13639">
    <property type="entry name" value="zf-RING_2"/>
    <property type="match status" value="1"/>
</dbReference>
<organism evidence="3">
    <name type="scientific">Trepomonas sp. PC1</name>
    <dbReference type="NCBI Taxonomy" id="1076344"/>
    <lineage>
        <taxon>Eukaryota</taxon>
        <taxon>Metamonada</taxon>
        <taxon>Diplomonadida</taxon>
        <taxon>Hexamitidae</taxon>
        <taxon>Hexamitinae</taxon>
        <taxon>Trepomonas</taxon>
    </lineage>
</organism>
<evidence type="ECO:0000256" key="1">
    <source>
        <dbReference type="PROSITE-ProRule" id="PRU00175"/>
    </source>
</evidence>
<dbReference type="SUPFAM" id="SSF57850">
    <property type="entry name" value="RING/U-box"/>
    <property type="match status" value="2"/>
</dbReference>
<proteinExistence type="predicted"/>
<keyword evidence="1" id="KW-0479">Metal-binding</keyword>
<dbReference type="SMART" id="SM00184">
    <property type="entry name" value="RING"/>
    <property type="match status" value="2"/>
</dbReference>
<feature type="domain" description="RING-type" evidence="2">
    <location>
        <begin position="78"/>
        <end position="122"/>
    </location>
</feature>
<dbReference type="Gene3D" id="3.30.40.10">
    <property type="entry name" value="Zinc/RING finger domain, C3HC4 (zinc finger)"/>
    <property type="match status" value="2"/>
</dbReference>
<protein>
    <recommendedName>
        <fullName evidence="2">RING-type domain-containing protein</fullName>
    </recommendedName>
</protein>
<evidence type="ECO:0000259" key="2">
    <source>
        <dbReference type="PROSITE" id="PS50089"/>
    </source>
</evidence>
<dbReference type="GO" id="GO:0008270">
    <property type="term" value="F:zinc ion binding"/>
    <property type="evidence" value="ECO:0007669"/>
    <property type="project" value="UniProtKB-KW"/>
</dbReference>
<dbReference type="PANTHER" id="PTHR14991:SF0">
    <property type="entry name" value="RING FINGER PROTEIN 32"/>
    <property type="match status" value="1"/>
</dbReference>
<feature type="non-terminal residue" evidence="3">
    <location>
        <position position="1"/>
    </location>
</feature>
<dbReference type="EMBL" id="GDID01000079">
    <property type="protein sequence ID" value="JAP96527.1"/>
    <property type="molecule type" value="Transcribed_RNA"/>
</dbReference>
<dbReference type="InterPro" id="IPR042862">
    <property type="entry name" value="RNF32"/>
</dbReference>
<keyword evidence="1" id="KW-0863">Zinc-finger</keyword>
<evidence type="ECO:0000313" key="3">
    <source>
        <dbReference type="EMBL" id="JAP96527.1"/>
    </source>
</evidence>
<accession>A0A146KJ83</accession>
<gene>
    <name evidence="3" type="ORF">TPC1_10109</name>
</gene>
<dbReference type="AlphaFoldDB" id="A0A146KJ83"/>
<dbReference type="InterPro" id="IPR001841">
    <property type="entry name" value="Znf_RING"/>
</dbReference>
<dbReference type="PANTHER" id="PTHR14991">
    <property type="entry name" value="RING FINGER PROTEIN 32"/>
    <property type="match status" value="1"/>
</dbReference>
<feature type="non-terminal residue" evidence="3">
    <location>
        <position position="297"/>
    </location>
</feature>
<dbReference type="PROSITE" id="PS50089">
    <property type="entry name" value="ZF_RING_2"/>
    <property type="match status" value="1"/>
</dbReference>
<dbReference type="InterPro" id="IPR013083">
    <property type="entry name" value="Znf_RING/FYVE/PHD"/>
</dbReference>
<keyword evidence="1" id="KW-0862">Zinc</keyword>
<sequence>ISKDIVQTNNSIYKSNQEKYGFKPPQILANFTKVQQKKEVEEAKQYRELTNQPIVFQPSDLQWRTIEKIIFSRKERTCSICFGTFGAEKQLITGCRHTFHQSCYVQFLKQNPRSKNQCVICKQHSMIIESPNLQKFHYKLSIIYIQSFFRMHLCVNQRRSLKIIKSGEFSNKLNLVTDQHKVFQDHINDEMQQHIYQYQQECDEGNKIFDEFCKLKDQKAYDVIVKARKRQHNMCLICYDDIEPGFLSWSSEENTKYVVVSCCGSMFHRECLDAACVERTFCVYCKSGYFRVNCEIQ</sequence>
<reference evidence="3" key="1">
    <citation type="submission" date="2015-07" db="EMBL/GenBank/DDBJ databases">
        <title>Adaptation to a free-living lifestyle via gene acquisitions in the diplomonad Trepomonas sp. PC1.</title>
        <authorList>
            <person name="Xu F."/>
            <person name="Jerlstrom-Hultqvist J."/>
            <person name="Kolisko M."/>
            <person name="Simpson A.G.B."/>
            <person name="Roger A.J."/>
            <person name="Svard S.G."/>
            <person name="Andersson J.O."/>
        </authorList>
    </citation>
    <scope>NUCLEOTIDE SEQUENCE</scope>
    <source>
        <strain evidence="3">PC1</strain>
    </source>
</reference>
<name>A0A146KJ83_9EUKA</name>